<feature type="region of interest" description="Disordered" evidence="1">
    <location>
        <begin position="302"/>
        <end position="414"/>
    </location>
</feature>
<dbReference type="SUPFAM" id="SSF52540">
    <property type="entry name" value="P-loop containing nucleoside triphosphate hydrolases"/>
    <property type="match status" value="1"/>
</dbReference>
<evidence type="ECO:0000256" key="1">
    <source>
        <dbReference type="SAM" id="MobiDB-lite"/>
    </source>
</evidence>
<feature type="compositionally biased region" description="Basic and acidic residues" evidence="1">
    <location>
        <begin position="339"/>
        <end position="352"/>
    </location>
</feature>
<name>A0A2K0T2C6_9HYPO</name>
<accession>A0A2K0T2C6</accession>
<feature type="domain" description="AAA+ ATPase lid" evidence="2">
    <location>
        <begin position="114"/>
        <end position="201"/>
    </location>
</feature>
<proteinExistence type="predicted"/>
<feature type="compositionally biased region" description="Polar residues" evidence="1">
    <location>
        <begin position="264"/>
        <end position="285"/>
    </location>
</feature>
<evidence type="ECO:0000259" key="2">
    <source>
        <dbReference type="Pfam" id="PF23232"/>
    </source>
</evidence>
<dbReference type="OrthoDB" id="10042665at2759"/>
<organism evidence="3 4">
    <name type="scientific">Trichoderma gamsii</name>
    <dbReference type="NCBI Taxonomy" id="398673"/>
    <lineage>
        <taxon>Eukaryota</taxon>
        <taxon>Fungi</taxon>
        <taxon>Dikarya</taxon>
        <taxon>Ascomycota</taxon>
        <taxon>Pezizomycotina</taxon>
        <taxon>Sordariomycetes</taxon>
        <taxon>Hypocreomycetidae</taxon>
        <taxon>Hypocreales</taxon>
        <taxon>Hypocreaceae</taxon>
        <taxon>Trichoderma</taxon>
    </lineage>
</organism>
<dbReference type="Gene3D" id="3.40.50.300">
    <property type="entry name" value="P-loop containing nucleotide triphosphate hydrolases"/>
    <property type="match status" value="1"/>
</dbReference>
<dbReference type="PANTHER" id="PTHR46411:SF2">
    <property type="entry name" value="AAA+ ATPASE DOMAIN-CONTAINING PROTEIN"/>
    <property type="match status" value="1"/>
</dbReference>
<dbReference type="PANTHER" id="PTHR46411">
    <property type="entry name" value="FAMILY ATPASE, PUTATIVE-RELATED"/>
    <property type="match status" value="1"/>
</dbReference>
<dbReference type="EMBL" id="MTYH01000076">
    <property type="protein sequence ID" value="PNP39678.1"/>
    <property type="molecule type" value="Genomic_DNA"/>
</dbReference>
<evidence type="ECO:0000313" key="4">
    <source>
        <dbReference type="Proteomes" id="UP000236546"/>
    </source>
</evidence>
<gene>
    <name evidence="3" type="ORF">TGAMA5MH_08349</name>
</gene>
<evidence type="ECO:0000313" key="3">
    <source>
        <dbReference type="EMBL" id="PNP39678.1"/>
    </source>
</evidence>
<dbReference type="InterPro" id="IPR056599">
    <property type="entry name" value="AAA_lid_fung"/>
</dbReference>
<dbReference type="Proteomes" id="UP000236546">
    <property type="component" value="Unassembled WGS sequence"/>
</dbReference>
<feature type="region of interest" description="Disordered" evidence="1">
    <location>
        <begin position="238"/>
        <end position="285"/>
    </location>
</feature>
<feature type="compositionally biased region" description="Basic residues" evidence="1">
    <location>
        <begin position="405"/>
        <end position="414"/>
    </location>
</feature>
<feature type="compositionally biased region" description="Acidic residues" evidence="1">
    <location>
        <begin position="376"/>
        <end position="385"/>
    </location>
</feature>
<dbReference type="AlphaFoldDB" id="A0A2K0T2C6"/>
<comment type="caution">
    <text evidence="3">The sequence shown here is derived from an EMBL/GenBank/DDBJ whole genome shotgun (WGS) entry which is preliminary data.</text>
</comment>
<feature type="compositionally biased region" description="Polar residues" evidence="1">
    <location>
        <begin position="306"/>
        <end position="323"/>
    </location>
</feature>
<protein>
    <recommendedName>
        <fullName evidence="2">AAA+ ATPase lid domain-containing protein</fullName>
    </recommendedName>
</protein>
<sequence length="414" mass="48738">MRLLGDLGVTARDVEKTLETNFNLATKWGCILLLDEADVFLSQRNKEDFVRNGLVAEYYAGILFLTTNRVGDFDEAFTSRIHMSLYYPVLNRDKTLGIFDLNFKLIKDRFERMGRTIKIDHDGIKRFAEMHFWYYHDARWNGRQIRNACQTALALAEYQAQGDSNTSEYDPKATVTLTVGDFEIVRDAYLEFAVYLSDLYGANTAHLAEERFLRAKGNFDEERDLPLTTEQLYKRYNKEMSQRTKRIPRQHQSDTGMNRRVSYLETQQNRSEQQPRYSSSMRGRNNAETLSYIKARQPRGLLRPQKSAQPQPPIQQQYFSQPSDMERESIKGFSNTNQRRRDQRDQRQRQQFEDFPDDDDEHSEMLQQQQELDNVSYDEQEEDNGYDSVGEQSIPVITTDNSRQGARRLDRRRR</sequence>
<dbReference type="InterPro" id="IPR027417">
    <property type="entry name" value="P-loop_NTPase"/>
</dbReference>
<reference evidence="3 4" key="1">
    <citation type="submission" date="2017-02" db="EMBL/GenBank/DDBJ databases">
        <title>Genomes of Trichoderma spp. with biocontrol activity.</title>
        <authorList>
            <person name="Gardiner D."/>
            <person name="Kazan K."/>
            <person name="Vos C."/>
            <person name="Harvey P."/>
        </authorList>
    </citation>
    <scope>NUCLEOTIDE SEQUENCE [LARGE SCALE GENOMIC DNA]</scope>
    <source>
        <strain evidence="3 4">A5MH</strain>
    </source>
</reference>
<dbReference type="Pfam" id="PF23232">
    <property type="entry name" value="AAA_lid_13"/>
    <property type="match status" value="1"/>
</dbReference>